<dbReference type="Proteomes" id="UP000234748">
    <property type="component" value="Unassembled WGS sequence"/>
</dbReference>
<feature type="domain" description="DUF1540" evidence="1">
    <location>
        <begin position="5"/>
        <end position="47"/>
    </location>
</feature>
<dbReference type="InterPro" id="IPR011437">
    <property type="entry name" value="DUF1540"/>
</dbReference>
<name>A0A2N5M132_9BACI</name>
<dbReference type="AlphaFoldDB" id="A0A2N5M132"/>
<organism evidence="2 3">
    <name type="scientific">Peribacillus deserti</name>
    <dbReference type="NCBI Taxonomy" id="673318"/>
    <lineage>
        <taxon>Bacteria</taxon>
        <taxon>Bacillati</taxon>
        <taxon>Bacillota</taxon>
        <taxon>Bacilli</taxon>
        <taxon>Bacillales</taxon>
        <taxon>Bacillaceae</taxon>
        <taxon>Peribacillus</taxon>
    </lineage>
</organism>
<proteinExistence type="predicted"/>
<evidence type="ECO:0000259" key="1">
    <source>
        <dbReference type="Pfam" id="PF07561"/>
    </source>
</evidence>
<keyword evidence="3" id="KW-1185">Reference proteome</keyword>
<comment type="caution">
    <text evidence="2">The sequence shown here is derived from an EMBL/GenBank/DDBJ whole genome shotgun (WGS) entry which is preliminary data.</text>
</comment>
<reference evidence="2 3" key="1">
    <citation type="submission" date="2017-11" db="EMBL/GenBank/DDBJ databases">
        <title>Comparitive Functional Genomics of Dry Heat Resistant strains isolated from the Viking Spacecraft.</title>
        <authorList>
            <person name="Seuylemezian A."/>
            <person name="Cooper K."/>
            <person name="Vaishampayan P."/>
        </authorList>
    </citation>
    <scope>NUCLEOTIDE SEQUENCE [LARGE SCALE GENOMIC DNA]</scope>
    <source>
        <strain evidence="2 3">V1-29</strain>
    </source>
</reference>
<evidence type="ECO:0000313" key="3">
    <source>
        <dbReference type="Proteomes" id="UP000234748"/>
    </source>
</evidence>
<gene>
    <name evidence="2" type="ORF">CUU66_20660</name>
</gene>
<protein>
    <submittedName>
        <fullName evidence="2">DUF1540 domain-containing protein</fullName>
    </submittedName>
</protein>
<accession>A0A2N5M132</accession>
<dbReference type="OrthoDB" id="1681234at2"/>
<dbReference type="RefSeq" id="WP_101645284.1">
    <property type="nucleotide sequence ID" value="NZ_PGUY01000068.1"/>
</dbReference>
<dbReference type="Pfam" id="PF07561">
    <property type="entry name" value="DUF1540"/>
    <property type="match status" value="1"/>
</dbReference>
<dbReference type="EMBL" id="PGUY01000068">
    <property type="protein sequence ID" value="PLT28067.1"/>
    <property type="molecule type" value="Genomic_DNA"/>
</dbReference>
<evidence type="ECO:0000313" key="2">
    <source>
        <dbReference type="EMBL" id="PLT28067.1"/>
    </source>
</evidence>
<sequence length="52" mass="5872">MKLEVLCNVENCTYWAEGNQCVADSIYVVGLDNNDADNVEETACKTFEPRKQ</sequence>